<reference evidence="6" key="1">
    <citation type="submission" date="2012-06" db="EMBL/GenBank/DDBJ databases">
        <title>The genome sequence of Coniosporium apollinis CBS 100218.</title>
        <authorList>
            <consortium name="The Broad Institute Genome Sequencing Platform"/>
            <person name="Cuomo C."/>
            <person name="Gorbushina A."/>
            <person name="Noack S."/>
            <person name="Walker B."/>
            <person name="Young S.K."/>
            <person name="Zeng Q."/>
            <person name="Gargeya S."/>
            <person name="Fitzgerald M."/>
            <person name="Haas B."/>
            <person name="Abouelleil A."/>
            <person name="Alvarado L."/>
            <person name="Arachchi H.M."/>
            <person name="Berlin A.M."/>
            <person name="Chapman S.B."/>
            <person name="Goldberg J."/>
            <person name="Griggs A."/>
            <person name="Gujja S."/>
            <person name="Hansen M."/>
            <person name="Howarth C."/>
            <person name="Imamovic A."/>
            <person name="Larimer J."/>
            <person name="McCowan C."/>
            <person name="Montmayeur A."/>
            <person name="Murphy C."/>
            <person name="Neiman D."/>
            <person name="Pearson M."/>
            <person name="Priest M."/>
            <person name="Roberts A."/>
            <person name="Saif S."/>
            <person name="Shea T."/>
            <person name="Sisk P."/>
            <person name="Sykes S."/>
            <person name="Wortman J."/>
            <person name="Nusbaum C."/>
            <person name="Birren B."/>
        </authorList>
    </citation>
    <scope>NUCLEOTIDE SEQUENCE [LARGE SCALE GENOMIC DNA]</scope>
    <source>
        <strain evidence="6">CBS 100218</strain>
    </source>
</reference>
<dbReference type="STRING" id="1168221.R7Z6Y5"/>
<feature type="domain" description="tRNA/rRNA methyltransferase SpoU type" evidence="4">
    <location>
        <begin position="911"/>
        <end position="1057"/>
    </location>
</feature>
<dbReference type="PANTHER" id="PTHR12029">
    <property type="entry name" value="RNA METHYLTRANSFERASE"/>
    <property type="match status" value="1"/>
</dbReference>
<feature type="region of interest" description="Disordered" evidence="3">
    <location>
        <begin position="820"/>
        <end position="904"/>
    </location>
</feature>
<dbReference type="InterPro" id="IPR001537">
    <property type="entry name" value="SpoU_MeTrfase"/>
</dbReference>
<dbReference type="InterPro" id="IPR045330">
    <property type="entry name" value="TRM3/TARBP1"/>
</dbReference>
<dbReference type="OMA" id="YCLGIIR"/>
<evidence type="ECO:0000313" key="6">
    <source>
        <dbReference type="Proteomes" id="UP000016924"/>
    </source>
</evidence>
<keyword evidence="1" id="KW-0489">Methyltransferase</keyword>
<dbReference type="eggNOG" id="KOG0839">
    <property type="taxonomic scope" value="Eukaryota"/>
</dbReference>
<evidence type="ECO:0000313" key="5">
    <source>
        <dbReference type="EMBL" id="EON69774.1"/>
    </source>
</evidence>
<protein>
    <recommendedName>
        <fullName evidence="4">tRNA/rRNA methyltransferase SpoU type domain-containing protein</fullName>
    </recommendedName>
</protein>
<dbReference type="SUPFAM" id="SSF75217">
    <property type="entry name" value="alpha/beta knot"/>
    <property type="match status" value="1"/>
</dbReference>
<dbReference type="InterPro" id="IPR029028">
    <property type="entry name" value="Alpha/beta_knot_MTases"/>
</dbReference>
<dbReference type="Gene3D" id="3.40.1280.10">
    <property type="match status" value="1"/>
</dbReference>
<keyword evidence="6" id="KW-1185">Reference proteome</keyword>
<dbReference type="CDD" id="cd18091">
    <property type="entry name" value="SpoU-like_TRM3-like"/>
    <property type="match status" value="1"/>
</dbReference>
<accession>R7Z6Y5</accession>
<dbReference type="RefSeq" id="XP_007785091.1">
    <property type="nucleotide sequence ID" value="XM_007786901.1"/>
</dbReference>
<evidence type="ECO:0000256" key="2">
    <source>
        <dbReference type="ARBA" id="ARBA00022679"/>
    </source>
</evidence>
<dbReference type="OrthoDB" id="241340at2759"/>
<dbReference type="GeneID" id="19906348"/>
<dbReference type="AlphaFoldDB" id="R7Z6Y5"/>
<dbReference type="HOGENOM" id="CLU_005519_0_0_1"/>
<dbReference type="GO" id="GO:0016423">
    <property type="term" value="F:tRNA (guanine) methyltransferase activity"/>
    <property type="evidence" value="ECO:0007669"/>
    <property type="project" value="InterPro"/>
</dbReference>
<name>R7Z6Y5_CONA1</name>
<dbReference type="Proteomes" id="UP000016924">
    <property type="component" value="Unassembled WGS sequence"/>
</dbReference>
<dbReference type="InterPro" id="IPR044748">
    <property type="entry name" value="Trm3/TARBP1_C"/>
</dbReference>
<feature type="compositionally biased region" description="Low complexity" evidence="3">
    <location>
        <begin position="866"/>
        <end position="904"/>
    </location>
</feature>
<feature type="compositionally biased region" description="Basic and acidic residues" evidence="3">
    <location>
        <begin position="820"/>
        <end position="830"/>
    </location>
</feature>
<evidence type="ECO:0000259" key="4">
    <source>
        <dbReference type="Pfam" id="PF00588"/>
    </source>
</evidence>
<evidence type="ECO:0000256" key="1">
    <source>
        <dbReference type="ARBA" id="ARBA00022603"/>
    </source>
</evidence>
<dbReference type="GO" id="GO:0003723">
    <property type="term" value="F:RNA binding"/>
    <property type="evidence" value="ECO:0007669"/>
    <property type="project" value="InterPro"/>
</dbReference>
<dbReference type="Pfam" id="PF00588">
    <property type="entry name" value="SpoU_methylase"/>
    <property type="match status" value="1"/>
</dbReference>
<dbReference type="PANTHER" id="PTHR12029:SF11">
    <property type="entry name" value="METHYLTRANSFERASE TARBP1-RELATED"/>
    <property type="match status" value="1"/>
</dbReference>
<gene>
    <name evidence="5" type="ORF">W97_09037</name>
</gene>
<dbReference type="EMBL" id="JH767628">
    <property type="protein sequence ID" value="EON69774.1"/>
    <property type="molecule type" value="Genomic_DNA"/>
</dbReference>
<evidence type="ECO:0000256" key="3">
    <source>
        <dbReference type="SAM" id="MobiDB-lite"/>
    </source>
</evidence>
<keyword evidence="2" id="KW-0808">Transferase</keyword>
<dbReference type="InterPro" id="IPR029026">
    <property type="entry name" value="tRNA_m1G_MTases_N"/>
</dbReference>
<dbReference type="GO" id="GO:0030488">
    <property type="term" value="P:tRNA methylation"/>
    <property type="evidence" value="ECO:0007669"/>
    <property type="project" value="InterPro"/>
</dbReference>
<organism evidence="5 6">
    <name type="scientific">Coniosporium apollinis (strain CBS 100218)</name>
    <name type="common">Rock-inhabiting black yeast</name>
    <dbReference type="NCBI Taxonomy" id="1168221"/>
    <lineage>
        <taxon>Eukaryota</taxon>
        <taxon>Fungi</taxon>
        <taxon>Dikarya</taxon>
        <taxon>Ascomycota</taxon>
        <taxon>Pezizomycotina</taxon>
        <taxon>Dothideomycetes</taxon>
        <taxon>Dothideomycetes incertae sedis</taxon>
        <taxon>Coniosporium</taxon>
    </lineage>
</organism>
<proteinExistence type="predicted"/>
<sequence>MNDKYWELLQEGLRTGYSEQRKYCLSILKTSVQILNIDLDAPHMTLQIRAKMDYVLHFDKYITVFETIVLGRYMNQVEECLPDLQMLCSSSSRIHPTWMKTLLEAAFQQNIQDGIRKFVGNWLMDLSSLYLDLDRPTQEGGHRLLITLITQTSPKNNIITQSLLPWATQGSLFTSSIRSTQDNRTVCCEHGEKLSSFIEGLLRRCPDNTIRSLHLRTLLTWLHDTSIDGRLFPHAAAYIVDGLVRGAGLQEPICRIGKGAPLDVVVPGIEQQDLELLVKIATRTGLPEVVRDYLVALCLRIESLLKRTSPGSAMEGFTYTTMLARHTWLLAPVTIEKLTALELQKWLVHAAIEASGPSASANNHYDEDEKGKIIVDLGSRNLSLTEFIKPLVLTNYELLHGSGLNRSCRYLFLLLNNNSSDTVPSNLLLQALEAIWSEVERQDYPKQSLMEVPNVFFHPTSIKLSVDAPELAALLSSTLAILQQLCDGRIYVFSPLAKALSNAYRKAPEVTKLLPFEDFIVQIANHPPSPKLEFLLDSSVAEKLEQIAPHRTYSFYYGHHQSYGYACIFDTLNSLRVTDHAVGKRIFDRLLEPWANQKMPISIVSKWKKTTQLQTMLLLLDTCMSTSTSEELSAYLRSLLSIISIEPLPRYRFLLEWIIARIYVQHPDRRPDLLTLISTKDHSNPKYLASIMKLAVMIARVADSPESFALKLMTQLVPLSASSKIIIRHEAQWSFPPLWDHAAERDWTSITENPAFAALNDSIRSHEKYLAPPPGRSLEWLDPVDDHNLATLFQGGYLRMEPAEGEIVRVEDFEELWAEKENTRSGEGAEKAMPPPRVPLGRRKPQAPSTPAAAQETESQDTIAHAPSLLSPATATTPTPLQTKPQTLPLLSPSRPLSTDPLDPSTRPTPLIIIASLIANPHNLGGLSRISEIFGAASLHLRTTAVLTDRDFLAVSVSSHLHLSIHALPPTPSSLLPFLRERKGEGYTVVGIEQTDASFVLGAPGTSVPRKAVLVLGSEREGIPGWLLSEMDACVEIGQVGRTRSLNVQTAAGCVLFEWWREHGGGGGG</sequence>